<keyword evidence="1" id="KW-0175">Coiled coil</keyword>
<evidence type="ECO:0000256" key="2">
    <source>
        <dbReference type="SAM" id="MobiDB-lite"/>
    </source>
</evidence>
<reference evidence="4" key="1">
    <citation type="submission" date="2023-10" db="EMBL/GenBank/DDBJ databases">
        <authorList>
            <person name="Chen Y."/>
            <person name="Shah S."/>
            <person name="Dougan E. K."/>
            <person name="Thang M."/>
            <person name="Chan C."/>
        </authorList>
    </citation>
    <scope>NUCLEOTIDE SEQUENCE [LARGE SCALE GENOMIC DNA]</scope>
</reference>
<feature type="region of interest" description="Disordered" evidence="2">
    <location>
        <begin position="302"/>
        <end position="327"/>
    </location>
</feature>
<gene>
    <name evidence="4" type="ORF">PCOR1329_LOCUS40258</name>
</gene>
<feature type="signal peptide" evidence="3">
    <location>
        <begin position="1"/>
        <end position="33"/>
    </location>
</feature>
<dbReference type="Proteomes" id="UP001189429">
    <property type="component" value="Unassembled WGS sequence"/>
</dbReference>
<evidence type="ECO:0000313" key="5">
    <source>
        <dbReference type="Proteomes" id="UP001189429"/>
    </source>
</evidence>
<keyword evidence="3" id="KW-0732">Signal</keyword>
<feature type="chain" id="PRO_5045037017" evidence="3">
    <location>
        <begin position="34"/>
        <end position="327"/>
    </location>
</feature>
<evidence type="ECO:0000256" key="3">
    <source>
        <dbReference type="SAM" id="SignalP"/>
    </source>
</evidence>
<feature type="compositionally biased region" description="Low complexity" evidence="2">
    <location>
        <begin position="177"/>
        <end position="192"/>
    </location>
</feature>
<evidence type="ECO:0000256" key="1">
    <source>
        <dbReference type="SAM" id="Coils"/>
    </source>
</evidence>
<comment type="caution">
    <text evidence="4">The sequence shown here is derived from an EMBL/GenBank/DDBJ whole genome shotgun (WGS) entry which is preliminary data.</text>
</comment>
<feature type="region of interest" description="Disordered" evidence="2">
    <location>
        <begin position="175"/>
        <end position="198"/>
    </location>
</feature>
<sequence length="327" mass="34217">MMPAARAAPPPLAARLLLFAVAAPLLPTGAARGACHCGCCEVEVRRGQDSLEGSGRLECTYAEPGLRYASPFRAPAAACESLCLRPAADQVLTAVEAPDMDTQRFCFFECKPSRNITEGAGKEAPRRGAQRPDWRGAACEPLGLLEAQEVRDPSGNALPPMEQAHLVASFLPGGARGSASAAGGPASRQPGPTAERPEGERFGAALAALRAQGAQLAELAGRATEAAAEAAQAARRTEELSSREDAALSAGRAAVEDARRAAQRALRAESQARALRDRVRQEVRQEAFGMVPQVLRSVRREALAEAGRPARRQAISGSSAELAAARA</sequence>
<dbReference type="EMBL" id="CAUYUJ010014853">
    <property type="protein sequence ID" value="CAK0846881.1"/>
    <property type="molecule type" value="Genomic_DNA"/>
</dbReference>
<accession>A0ABN9TLJ6</accession>
<name>A0ABN9TLJ6_9DINO</name>
<organism evidence="4 5">
    <name type="scientific">Prorocentrum cordatum</name>
    <dbReference type="NCBI Taxonomy" id="2364126"/>
    <lineage>
        <taxon>Eukaryota</taxon>
        <taxon>Sar</taxon>
        <taxon>Alveolata</taxon>
        <taxon>Dinophyceae</taxon>
        <taxon>Prorocentrales</taxon>
        <taxon>Prorocentraceae</taxon>
        <taxon>Prorocentrum</taxon>
    </lineage>
</organism>
<proteinExistence type="predicted"/>
<protein>
    <submittedName>
        <fullName evidence="4">Uncharacterized protein</fullName>
    </submittedName>
</protein>
<evidence type="ECO:0000313" key="4">
    <source>
        <dbReference type="EMBL" id="CAK0846881.1"/>
    </source>
</evidence>
<feature type="coiled-coil region" evidence="1">
    <location>
        <begin position="216"/>
        <end position="285"/>
    </location>
</feature>
<keyword evidence="5" id="KW-1185">Reference proteome</keyword>